<protein>
    <recommendedName>
        <fullName evidence="9">Pycsar effector protein domain-containing protein</fullName>
    </recommendedName>
</protein>
<dbReference type="Proteomes" id="UP001500456">
    <property type="component" value="Unassembled WGS sequence"/>
</dbReference>
<evidence type="ECO:0000256" key="5">
    <source>
        <dbReference type="ARBA" id="ARBA00022989"/>
    </source>
</evidence>
<dbReference type="RefSeq" id="WP_266440897.1">
    <property type="nucleotide sequence ID" value="NZ_BAAAZX010000009.1"/>
</dbReference>
<keyword evidence="4" id="KW-0547">Nucleotide-binding</keyword>
<feature type="domain" description="Pycsar effector protein" evidence="9">
    <location>
        <begin position="17"/>
        <end position="164"/>
    </location>
</feature>
<reference evidence="11" key="1">
    <citation type="journal article" date="2019" name="Int. J. Syst. Evol. Microbiol.">
        <title>The Global Catalogue of Microorganisms (GCM) 10K type strain sequencing project: providing services to taxonomists for standard genome sequencing and annotation.</title>
        <authorList>
            <consortium name="The Broad Institute Genomics Platform"/>
            <consortium name="The Broad Institute Genome Sequencing Center for Infectious Disease"/>
            <person name="Wu L."/>
            <person name="Ma J."/>
        </authorList>
    </citation>
    <scope>NUCLEOTIDE SEQUENCE [LARGE SCALE GENOMIC DNA]</scope>
    <source>
        <strain evidence="11">JCM 16924</strain>
    </source>
</reference>
<proteinExistence type="predicted"/>
<accession>A0ABP7RC36</accession>
<keyword evidence="11" id="KW-1185">Reference proteome</keyword>
<feature type="transmembrane region" description="Helical" evidence="8">
    <location>
        <begin position="60"/>
        <end position="85"/>
    </location>
</feature>
<evidence type="ECO:0000256" key="2">
    <source>
        <dbReference type="ARBA" id="ARBA00022475"/>
    </source>
</evidence>
<keyword evidence="3 8" id="KW-0812">Transmembrane</keyword>
<organism evidence="10 11">
    <name type="scientific">Streptomyces plumbiresistens</name>
    <dbReference type="NCBI Taxonomy" id="511811"/>
    <lineage>
        <taxon>Bacteria</taxon>
        <taxon>Bacillati</taxon>
        <taxon>Actinomycetota</taxon>
        <taxon>Actinomycetes</taxon>
        <taxon>Kitasatosporales</taxon>
        <taxon>Streptomycetaceae</taxon>
        <taxon>Streptomyces</taxon>
    </lineage>
</organism>
<evidence type="ECO:0000256" key="8">
    <source>
        <dbReference type="SAM" id="Phobius"/>
    </source>
</evidence>
<dbReference type="Pfam" id="PF18967">
    <property type="entry name" value="PycTM"/>
    <property type="match status" value="1"/>
</dbReference>
<evidence type="ECO:0000256" key="3">
    <source>
        <dbReference type="ARBA" id="ARBA00022692"/>
    </source>
</evidence>
<evidence type="ECO:0000259" key="9">
    <source>
        <dbReference type="Pfam" id="PF18967"/>
    </source>
</evidence>
<keyword evidence="5 8" id="KW-1133">Transmembrane helix</keyword>
<keyword evidence="2" id="KW-1003">Cell membrane</keyword>
<evidence type="ECO:0000256" key="7">
    <source>
        <dbReference type="ARBA" id="ARBA00023136"/>
    </source>
</evidence>
<keyword evidence="7 8" id="KW-0472">Membrane</keyword>
<sequence length="166" mass="16844">MSPTTASETDAAAQYVAERLLLTVREDLGRADVKASVLLSGAVAVPALIIGKGAPTDVSGVAAVFLAAGGALWAAGTLLLLAVIVPRTGTARAMAGPTFYADGLGSPDLEVLGRAAAEAGADRVRWLLTQFQDVSVILSAKYRWLRWSMTLLGAGLALAGAPLAAG</sequence>
<dbReference type="EMBL" id="BAAAZX010000009">
    <property type="protein sequence ID" value="GAA3995448.1"/>
    <property type="molecule type" value="Genomic_DNA"/>
</dbReference>
<evidence type="ECO:0000256" key="1">
    <source>
        <dbReference type="ARBA" id="ARBA00004236"/>
    </source>
</evidence>
<dbReference type="InterPro" id="IPR043760">
    <property type="entry name" value="PycTM_dom"/>
</dbReference>
<name>A0ABP7RC36_9ACTN</name>
<comment type="subcellular location">
    <subcellularLocation>
        <location evidence="1">Cell membrane</location>
    </subcellularLocation>
</comment>
<keyword evidence="6" id="KW-0051">Antiviral defense</keyword>
<evidence type="ECO:0000256" key="4">
    <source>
        <dbReference type="ARBA" id="ARBA00022741"/>
    </source>
</evidence>
<evidence type="ECO:0000313" key="11">
    <source>
        <dbReference type="Proteomes" id="UP001500456"/>
    </source>
</evidence>
<comment type="caution">
    <text evidence="10">The sequence shown here is derived from an EMBL/GenBank/DDBJ whole genome shotgun (WGS) entry which is preliminary data.</text>
</comment>
<gene>
    <name evidence="10" type="ORF">GCM10022232_34840</name>
</gene>
<feature type="transmembrane region" description="Helical" evidence="8">
    <location>
        <begin position="144"/>
        <end position="165"/>
    </location>
</feature>
<evidence type="ECO:0000313" key="10">
    <source>
        <dbReference type="EMBL" id="GAA3995448.1"/>
    </source>
</evidence>
<evidence type="ECO:0000256" key="6">
    <source>
        <dbReference type="ARBA" id="ARBA00023118"/>
    </source>
</evidence>